<reference evidence="2" key="1">
    <citation type="submission" date="2018-12" db="EMBL/GenBank/DDBJ databases">
        <title>A new species of lactobacillus.</title>
        <authorList>
            <person name="Jian Y."/>
            <person name="Xin L."/>
            <person name="Hong Z.J."/>
            <person name="Ming L.Z."/>
            <person name="Hong X.Z."/>
        </authorList>
    </citation>
    <scope>NUCLEOTIDE SEQUENCE [LARGE SCALE GENOMIC DNA]</scope>
    <source>
        <strain evidence="2">HSLZ-75</strain>
    </source>
</reference>
<dbReference type="EMBL" id="CP034726">
    <property type="protein sequence ID" value="QBP17807.1"/>
    <property type="molecule type" value="Genomic_DNA"/>
</dbReference>
<dbReference type="OrthoDB" id="2301346at2"/>
<gene>
    <name evidence="1" type="ORF">ELX58_01180</name>
</gene>
<sequence length="113" mass="13617">MSKLVKFDQLSDQAKKKAILDFAKFYVPHYRSENLEIIGSYDHTGLIWDINRDIWDNKFNSKEDVIKMSAHDRPKHYGKLLDKMDQKFYENGNPEKPWKKWYHDKYFSIETGL</sequence>
<evidence type="ECO:0000313" key="2">
    <source>
        <dbReference type="Proteomes" id="UP000294321"/>
    </source>
</evidence>
<name>A0A4P6ZJX4_9LACO</name>
<proteinExistence type="predicted"/>
<dbReference type="Proteomes" id="UP000294321">
    <property type="component" value="Chromosome"/>
</dbReference>
<accession>A0A4P6ZJX4</accession>
<dbReference type="RefSeq" id="WP_133441352.1">
    <property type="nucleotide sequence ID" value="NZ_CP034726.1"/>
</dbReference>
<keyword evidence="2" id="KW-1185">Reference proteome</keyword>
<protein>
    <submittedName>
        <fullName evidence="1">Uncharacterized protein</fullName>
    </submittedName>
</protein>
<evidence type="ECO:0000313" key="1">
    <source>
        <dbReference type="EMBL" id="QBP17807.1"/>
    </source>
</evidence>
<dbReference type="AlphaFoldDB" id="A0A4P6ZJX4"/>
<organism evidence="1 2">
    <name type="scientific">Acetilactobacillus jinshanensis</name>
    <dbReference type="NCBI Taxonomy" id="1720083"/>
    <lineage>
        <taxon>Bacteria</taxon>
        <taxon>Bacillati</taxon>
        <taxon>Bacillota</taxon>
        <taxon>Bacilli</taxon>
        <taxon>Lactobacillales</taxon>
        <taxon>Lactobacillaceae</taxon>
        <taxon>Acetilactobacillus</taxon>
    </lineage>
</organism>
<dbReference type="KEGG" id="lji:ELX58_01180"/>